<gene>
    <name evidence="2" type="ORF">XF9B_68510</name>
</gene>
<reference evidence="2" key="1">
    <citation type="submission" date="2020-05" db="EMBL/GenBank/DDBJ databases">
        <title>Complete genome sequence of Bradyrhizobium diazoefficiens XF9 isolated from soybean nodule.</title>
        <authorList>
            <person name="Noda R."/>
            <person name="Kakizaki K."/>
            <person name="Minamisawa K."/>
        </authorList>
    </citation>
    <scope>NUCLEOTIDE SEQUENCE</scope>
    <source>
        <strain evidence="2">XF9</strain>
    </source>
</reference>
<name>A0A810CD71_9BRAD</name>
<accession>A0A810CD71</accession>
<keyword evidence="1" id="KW-0812">Transmembrane</keyword>
<organism evidence="2">
    <name type="scientific">Bradyrhizobium diazoefficiens</name>
    <dbReference type="NCBI Taxonomy" id="1355477"/>
    <lineage>
        <taxon>Bacteria</taxon>
        <taxon>Pseudomonadati</taxon>
        <taxon>Pseudomonadota</taxon>
        <taxon>Alphaproteobacteria</taxon>
        <taxon>Hyphomicrobiales</taxon>
        <taxon>Nitrobacteraceae</taxon>
        <taxon>Bradyrhizobium</taxon>
    </lineage>
</organism>
<proteinExistence type="predicted"/>
<keyword evidence="1" id="KW-1133">Transmembrane helix</keyword>
<keyword evidence="1" id="KW-0472">Membrane</keyword>
<feature type="transmembrane region" description="Helical" evidence="1">
    <location>
        <begin position="24"/>
        <end position="43"/>
    </location>
</feature>
<evidence type="ECO:0000313" key="2">
    <source>
        <dbReference type="EMBL" id="BCE85430.1"/>
    </source>
</evidence>
<dbReference type="AlphaFoldDB" id="A0A810CD71"/>
<evidence type="ECO:0000256" key="1">
    <source>
        <dbReference type="SAM" id="Phobius"/>
    </source>
</evidence>
<dbReference type="EMBL" id="AP023098">
    <property type="protein sequence ID" value="BCE85430.1"/>
    <property type="molecule type" value="Genomic_DNA"/>
</dbReference>
<protein>
    <submittedName>
        <fullName evidence="2">Uncharacterized protein</fullName>
    </submittedName>
</protein>
<sequence>MTAAVPVSGGRHGSITLLLRLSDAIAAILLAADLVVVCASVLLRFCFNAPVEWSDDVARG</sequence>